<feature type="domain" description="Beta-lactamase-related" evidence="2">
    <location>
        <begin position="3"/>
        <end position="338"/>
    </location>
</feature>
<dbReference type="Pfam" id="PF00144">
    <property type="entry name" value="Beta-lactamase"/>
    <property type="match status" value="1"/>
</dbReference>
<keyword evidence="4" id="KW-1185">Reference proteome</keyword>
<dbReference type="STRING" id="1353952.A0A165F3Z3"/>
<gene>
    <name evidence="3" type="ORF">CALCODRAFT_497693</name>
</gene>
<dbReference type="InterPro" id="IPR012338">
    <property type="entry name" value="Beta-lactam/transpept-like"/>
</dbReference>
<name>A0A165F3Z3_9BASI</name>
<dbReference type="Proteomes" id="UP000076842">
    <property type="component" value="Unassembled WGS sequence"/>
</dbReference>
<dbReference type="PANTHER" id="PTHR43319:SF3">
    <property type="entry name" value="BETA-LACTAMASE-RELATED DOMAIN-CONTAINING PROTEIN"/>
    <property type="match status" value="1"/>
</dbReference>
<dbReference type="PANTHER" id="PTHR43319">
    <property type="entry name" value="BETA-LACTAMASE-RELATED"/>
    <property type="match status" value="1"/>
</dbReference>
<proteinExistence type="predicted"/>
<organism evidence="3 4">
    <name type="scientific">Calocera cornea HHB12733</name>
    <dbReference type="NCBI Taxonomy" id="1353952"/>
    <lineage>
        <taxon>Eukaryota</taxon>
        <taxon>Fungi</taxon>
        <taxon>Dikarya</taxon>
        <taxon>Basidiomycota</taxon>
        <taxon>Agaricomycotina</taxon>
        <taxon>Dacrymycetes</taxon>
        <taxon>Dacrymycetales</taxon>
        <taxon>Dacrymycetaceae</taxon>
        <taxon>Calocera</taxon>
    </lineage>
</organism>
<dbReference type="InterPro" id="IPR001466">
    <property type="entry name" value="Beta-lactam-related"/>
</dbReference>
<dbReference type="InterPro" id="IPR052907">
    <property type="entry name" value="Beta-lactamase/esterase"/>
</dbReference>
<dbReference type="Gene3D" id="3.40.710.10">
    <property type="entry name" value="DD-peptidase/beta-lactamase superfamily"/>
    <property type="match status" value="1"/>
</dbReference>
<dbReference type="AlphaFoldDB" id="A0A165F3Z3"/>
<sequence length="355" mass="38951">MRGEPFDGDGYILFMSVTKGLTATVIHLLIERGFLDLDAPVCKYWPEFAKNGKENITVKMVLNHTSGLAAFPIEDNIHFSDFADLDKIIRCLEDMVPFWVPGTQLLYSVWTFGFMVGEIVRRVTGKTIGAVFREEISVPLGLDLWIGGLPEEKESRVIPWMPKTLPKLPESESAHTPSTDPHAGAPQVDRSNPLVAAYGLAMNDPTLPAFVNTREAHTCEIPSANGIGDARSLAKFYAHLIGEVHGHPPILKPETLQRAIAPATDEYAIASPINQIFPPGSFRFALGYEKSRKGDPMLGEGSFGHVGVGGRIAFADVTSGMTVAYVCNNPTWDPRGPDTRWHPWMNALSVIAEQD</sequence>
<dbReference type="OrthoDB" id="5946976at2759"/>
<protein>
    <submittedName>
        <fullName evidence="3">Beta-lactamase/transpeptidase-like protein</fullName>
    </submittedName>
</protein>
<dbReference type="SUPFAM" id="SSF56601">
    <property type="entry name" value="beta-lactamase/transpeptidase-like"/>
    <property type="match status" value="1"/>
</dbReference>
<accession>A0A165F3Z3</accession>
<reference evidence="3 4" key="1">
    <citation type="journal article" date="2016" name="Mol. Biol. Evol.">
        <title>Comparative Genomics of Early-Diverging Mushroom-Forming Fungi Provides Insights into the Origins of Lignocellulose Decay Capabilities.</title>
        <authorList>
            <person name="Nagy L.G."/>
            <person name="Riley R."/>
            <person name="Tritt A."/>
            <person name="Adam C."/>
            <person name="Daum C."/>
            <person name="Floudas D."/>
            <person name="Sun H."/>
            <person name="Yadav J.S."/>
            <person name="Pangilinan J."/>
            <person name="Larsson K.H."/>
            <person name="Matsuura K."/>
            <person name="Barry K."/>
            <person name="Labutti K."/>
            <person name="Kuo R."/>
            <person name="Ohm R.A."/>
            <person name="Bhattacharya S.S."/>
            <person name="Shirouzu T."/>
            <person name="Yoshinaga Y."/>
            <person name="Martin F.M."/>
            <person name="Grigoriev I.V."/>
            <person name="Hibbett D.S."/>
        </authorList>
    </citation>
    <scope>NUCLEOTIDE SEQUENCE [LARGE SCALE GENOMIC DNA]</scope>
    <source>
        <strain evidence="3 4">HHB12733</strain>
    </source>
</reference>
<evidence type="ECO:0000256" key="1">
    <source>
        <dbReference type="SAM" id="MobiDB-lite"/>
    </source>
</evidence>
<evidence type="ECO:0000313" key="4">
    <source>
        <dbReference type="Proteomes" id="UP000076842"/>
    </source>
</evidence>
<evidence type="ECO:0000259" key="2">
    <source>
        <dbReference type="Pfam" id="PF00144"/>
    </source>
</evidence>
<dbReference type="EMBL" id="KV423982">
    <property type="protein sequence ID" value="KZT56137.1"/>
    <property type="molecule type" value="Genomic_DNA"/>
</dbReference>
<evidence type="ECO:0000313" key="3">
    <source>
        <dbReference type="EMBL" id="KZT56137.1"/>
    </source>
</evidence>
<dbReference type="InParanoid" id="A0A165F3Z3"/>
<feature type="region of interest" description="Disordered" evidence="1">
    <location>
        <begin position="168"/>
        <end position="188"/>
    </location>
</feature>